<sequence>MLFLRELAPAECSKKIISVIFLASFAAVLRGASLTPAGRTPFALVWRTSHDVWRSARVAFCRLVGRYAERENLFPAVSLSNCYINQTERAIPAAGLLSIGIISATARPARRAPPVILFHVAACDKCDTHNLYFSIFFTLIYRISFDQKSICSNDSRLAAGVRRVQQTITSDRGISHYLAGNGHTSPAQNIVTRDGGDNAVLALRQLSRVHDFDEDLQFLLAMKLLKSKKEKKILGSPYKQRRQDKGEFHRLVRELESDDEKFHQYFRMNQAQYEEIHSLIEGDIKKYIQKFREPIGFECDPDDDDDWIYVGD</sequence>
<reference evidence="1 2" key="1">
    <citation type="journal article" date="2019" name="Commun. Biol.">
        <title>The bagworm genome reveals a unique fibroin gene that provides high tensile strength.</title>
        <authorList>
            <person name="Kono N."/>
            <person name="Nakamura H."/>
            <person name="Ohtoshi R."/>
            <person name="Tomita M."/>
            <person name="Numata K."/>
            <person name="Arakawa K."/>
        </authorList>
    </citation>
    <scope>NUCLEOTIDE SEQUENCE [LARGE SCALE GENOMIC DNA]</scope>
</reference>
<organism evidence="1 2">
    <name type="scientific">Eumeta variegata</name>
    <name type="common">Bagworm moth</name>
    <name type="synonym">Eumeta japonica</name>
    <dbReference type="NCBI Taxonomy" id="151549"/>
    <lineage>
        <taxon>Eukaryota</taxon>
        <taxon>Metazoa</taxon>
        <taxon>Ecdysozoa</taxon>
        <taxon>Arthropoda</taxon>
        <taxon>Hexapoda</taxon>
        <taxon>Insecta</taxon>
        <taxon>Pterygota</taxon>
        <taxon>Neoptera</taxon>
        <taxon>Endopterygota</taxon>
        <taxon>Lepidoptera</taxon>
        <taxon>Glossata</taxon>
        <taxon>Ditrysia</taxon>
        <taxon>Tineoidea</taxon>
        <taxon>Psychidae</taxon>
        <taxon>Oiketicinae</taxon>
        <taxon>Eumeta</taxon>
    </lineage>
</organism>
<accession>A0A4C1ZX89</accession>
<keyword evidence="2" id="KW-1185">Reference proteome</keyword>
<proteinExistence type="predicted"/>
<dbReference type="Proteomes" id="UP000299102">
    <property type="component" value="Unassembled WGS sequence"/>
</dbReference>
<gene>
    <name evidence="1" type="ORF">EVAR_65101_1</name>
</gene>
<dbReference type="OrthoDB" id="2668416at2759"/>
<dbReference type="AlphaFoldDB" id="A0A4C1ZX89"/>
<comment type="caution">
    <text evidence="1">The sequence shown here is derived from an EMBL/GenBank/DDBJ whole genome shotgun (WGS) entry which is preliminary data.</text>
</comment>
<evidence type="ECO:0000313" key="2">
    <source>
        <dbReference type="Proteomes" id="UP000299102"/>
    </source>
</evidence>
<protein>
    <submittedName>
        <fullName evidence="1">Uncharacterized protein</fullName>
    </submittedName>
</protein>
<name>A0A4C1ZX89_EUMVA</name>
<dbReference type="EMBL" id="BGZK01002153">
    <property type="protein sequence ID" value="GBP91237.1"/>
    <property type="molecule type" value="Genomic_DNA"/>
</dbReference>
<evidence type="ECO:0000313" key="1">
    <source>
        <dbReference type="EMBL" id="GBP91237.1"/>
    </source>
</evidence>